<accession>A0A0A9GV76</accession>
<organism evidence="1">
    <name type="scientific">Arundo donax</name>
    <name type="common">Giant reed</name>
    <name type="synonym">Donax arundinaceus</name>
    <dbReference type="NCBI Taxonomy" id="35708"/>
    <lineage>
        <taxon>Eukaryota</taxon>
        <taxon>Viridiplantae</taxon>
        <taxon>Streptophyta</taxon>
        <taxon>Embryophyta</taxon>
        <taxon>Tracheophyta</taxon>
        <taxon>Spermatophyta</taxon>
        <taxon>Magnoliopsida</taxon>
        <taxon>Liliopsida</taxon>
        <taxon>Poales</taxon>
        <taxon>Poaceae</taxon>
        <taxon>PACMAD clade</taxon>
        <taxon>Arundinoideae</taxon>
        <taxon>Arundineae</taxon>
        <taxon>Arundo</taxon>
    </lineage>
</organism>
<dbReference type="AlphaFoldDB" id="A0A0A9GV76"/>
<reference evidence="1" key="2">
    <citation type="journal article" date="2015" name="Data Brief">
        <title>Shoot transcriptome of the giant reed, Arundo donax.</title>
        <authorList>
            <person name="Barrero R.A."/>
            <person name="Guerrero F.D."/>
            <person name="Moolhuijzen P."/>
            <person name="Goolsby J.A."/>
            <person name="Tidwell J."/>
            <person name="Bellgard S.E."/>
            <person name="Bellgard M.I."/>
        </authorList>
    </citation>
    <scope>NUCLEOTIDE SEQUENCE</scope>
    <source>
        <tissue evidence="1">Shoot tissue taken approximately 20 cm above the soil surface</tissue>
    </source>
</reference>
<name>A0A0A9GV76_ARUDO</name>
<dbReference type="EMBL" id="GBRH01170457">
    <property type="protein sequence ID" value="JAE27439.1"/>
    <property type="molecule type" value="Transcribed_RNA"/>
</dbReference>
<reference evidence="1" key="1">
    <citation type="submission" date="2014-09" db="EMBL/GenBank/DDBJ databases">
        <authorList>
            <person name="Magalhaes I.L.F."/>
            <person name="Oliveira U."/>
            <person name="Santos F.R."/>
            <person name="Vidigal T.H.D.A."/>
            <person name="Brescovit A.D."/>
            <person name="Santos A.J."/>
        </authorList>
    </citation>
    <scope>NUCLEOTIDE SEQUENCE</scope>
    <source>
        <tissue evidence="1">Shoot tissue taken approximately 20 cm above the soil surface</tissue>
    </source>
</reference>
<sequence length="23" mass="2609">MCLPDQELCCRTLLDGRGSGERR</sequence>
<proteinExistence type="predicted"/>
<evidence type="ECO:0000313" key="1">
    <source>
        <dbReference type="EMBL" id="JAE27439.1"/>
    </source>
</evidence>
<protein>
    <submittedName>
        <fullName evidence="1">Uncharacterized protein</fullName>
    </submittedName>
</protein>